<dbReference type="Proteomes" id="UP000479710">
    <property type="component" value="Unassembled WGS sequence"/>
</dbReference>
<reference evidence="2 3" key="1">
    <citation type="submission" date="2019-11" db="EMBL/GenBank/DDBJ databases">
        <title>Whole genome sequence of Oryza granulata.</title>
        <authorList>
            <person name="Li W."/>
        </authorList>
    </citation>
    <scope>NUCLEOTIDE SEQUENCE [LARGE SCALE GENOMIC DNA]</scope>
    <source>
        <strain evidence="3">cv. Menghai</strain>
        <tissue evidence="2">Leaf</tissue>
    </source>
</reference>
<feature type="compositionally biased region" description="Pro residues" evidence="1">
    <location>
        <begin position="1"/>
        <end position="13"/>
    </location>
</feature>
<name>A0A6G1EST8_9ORYZ</name>
<comment type="caution">
    <text evidence="2">The sequence shown here is derived from an EMBL/GenBank/DDBJ whole genome shotgun (WGS) entry which is preliminary data.</text>
</comment>
<sequence length="87" mass="9331">MQPLRTPPPPPTRVPEQLPGRQRWQSTRLLHATAAAAPVPPSTTLPLPLQLHLSPLRTQPPPPMRVLALQPPATLTTPPTVAPIIGS</sequence>
<keyword evidence="3" id="KW-1185">Reference proteome</keyword>
<evidence type="ECO:0000256" key="1">
    <source>
        <dbReference type="SAM" id="MobiDB-lite"/>
    </source>
</evidence>
<accession>A0A6G1EST8</accession>
<feature type="region of interest" description="Disordered" evidence="1">
    <location>
        <begin position="1"/>
        <end position="21"/>
    </location>
</feature>
<proteinExistence type="predicted"/>
<evidence type="ECO:0000313" key="2">
    <source>
        <dbReference type="EMBL" id="KAF0927706.1"/>
    </source>
</evidence>
<dbReference type="AlphaFoldDB" id="A0A6G1EST8"/>
<protein>
    <submittedName>
        <fullName evidence="2">Uncharacterized protein</fullName>
    </submittedName>
</protein>
<dbReference type="EMBL" id="SPHZ02000003">
    <property type="protein sequence ID" value="KAF0927706.1"/>
    <property type="molecule type" value="Genomic_DNA"/>
</dbReference>
<organism evidence="2 3">
    <name type="scientific">Oryza meyeriana var. granulata</name>
    <dbReference type="NCBI Taxonomy" id="110450"/>
    <lineage>
        <taxon>Eukaryota</taxon>
        <taxon>Viridiplantae</taxon>
        <taxon>Streptophyta</taxon>
        <taxon>Embryophyta</taxon>
        <taxon>Tracheophyta</taxon>
        <taxon>Spermatophyta</taxon>
        <taxon>Magnoliopsida</taxon>
        <taxon>Liliopsida</taxon>
        <taxon>Poales</taxon>
        <taxon>Poaceae</taxon>
        <taxon>BOP clade</taxon>
        <taxon>Oryzoideae</taxon>
        <taxon>Oryzeae</taxon>
        <taxon>Oryzinae</taxon>
        <taxon>Oryza</taxon>
        <taxon>Oryza meyeriana</taxon>
    </lineage>
</organism>
<gene>
    <name evidence="2" type="ORF">E2562_035877</name>
</gene>
<evidence type="ECO:0000313" key="3">
    <source>
        <dbReference type="Proteomes" id="UP000479710"/>
    </source>
</evidence>